<proteinExistence type="predicted"/>
<sequence length="157" mass="17542">MLRRLFSYHLRRSVHAITASGIRRPHMYALVGGLDGSRSSRAEGQEERNRATHRVGARAAQDVPDPCPPRAEGRMNWTSSSPYNARARSNVYACVCQVGAIQRSRAHACRLGPHSRRNICTHGQITHKSLVRITRNSRRATPINTILALLFMPSHAL</sequence>
<dbReference type="EMBL" id="KN817641">
    <property type="protein sequence ID" value="KJA15548.1"/>
    <property type="molecule type" value="Genomic_DNA"/>
</dbReference>
<organism evidence="1 2">
    <name type="scientific">Hypholoma sublateritium (strain FD-334 SS-4)</name>
    <dbReference type="NCBI Taxonomy" id="945553"/>
    <lineage>
        <taxon>Eukaryota</taxon>
        <taxon>Fungi</taxon>
        <taxon>Dikarya</taxon>
        <taxon>Basidiomycota</taxon>
        <taxon>Agaricomycotina</taxon>
        <taxon>Agaricomycetes</taxon>
        <taxon>Agaricomycetidae</taxon>
        <taxon>Agaricales</taxon>
        <taxon>Agaricineae</taxon>
        <taxon>Strophariaceae</taxon>
        <taxon>Hypholoma</taxon>
    </lineage>
</organism>
<evidence type="ECO:0000313" key="1">
    <source>
        <dbReference type="EMBL" id="KJA15548.1"/>
    </source>
</evidence>
<protein>
    <submittedName>
        <fullName evidence="1">Uncharacterized protein</fullName>
    </submittedName>
</protein>
<accession>A0A0D2LXD4</accession>
<reference evidence="2" key="1">
    <citation type="submission" date="2014-04" db="EMBL/GenBank/DDBJ databases">
        <title>Evolutionary Origins and Diversification of the Mycorrhizal Mutualists.</title>
        <authorList>
            <consortium name="DOE Joint Genome Institute"/>
            <consortium name="Mycorrhizal Genomics Consortium"/>
            <person name="Kohler A."/>
            <person name="Kuo A."/>
            <person name="Nagy L.G."/>
            <person name="Floudas D."/>
            <person name="Copeland A."/>
            <person name="Barry K.W."/>
            <person name="Cichocki N."/>
            <person name="Veneault-Fourrey C."/>
            <person name="LaButti K."/>
            <person name="Lindquist E.A."/>
            <person name="Lipzen A."/>
            <person name="Lundell T."/>
            <person name="Morin E."/>
            <person name="Murat C."/>
            <person name="Riley R."/>
            <person name="Ohm R."/>
            <person name="Sun H."/>
            <person name="Tunlid A."/>
            <person name="Henrissat B."/>
            <person name="Grigoriev I.V."/>
            <person name="Hibbett D.S."/>
            <person name="Martin F."/>
        </authorList>
    </citation>
    <scope>NUCLEOTIDE SEQUENCE [LARGE SCALE GENOMIC DNA]</scope>
    <source>
        <strain evidence="2">FD-334 SS-4</strain>
    </source>
</reference>
<gene>
    <name evidence="1" type="ORF">HYPSUDRAFT_363181</name>
</gene>
<name>A0A0D2LXD4_HYPSF</name>
<keyword evidence="2" id="KW-1185">Reference proteome</keyword>
<evidence type="ECO:0000313" key="2">
    <source>
        <dbReference type="Proteomes" id="UP000054270"/>
    </source>
</evidence>
<dbReference type="Proteomes" id="UP000054270">
    <property type="component" value="Unassembled WGS sequence"/>
</dbReference>
<dbReference type="AlphaFoldDB" id="A0A0D2LXD4"/>